<keyword evidence="2" id="KW-1185">Reference proteome</keyword>
<sequence length="117" mass="13290">MSPKRGDRVAPPPAEHEFDLRFADAAAVKGWADLERQASGNLRRAWEDLRADPRSRANPTRQHRLKGELGEGMWKGVVCERWQYEVTGGGRLWYLIDDSTRTVWLVYAGTGHPKSTD</sequence>
<protein>
    <recommendedName>
        <fullName evidence="3">Type II toxin-antitoxin system RelE/ParE family toxin</fullName>
    </recommendedName>
</protein>
<dbReference type="RefSeq" id="WP_153027777.1">
    <property type="nucleotide sequence ID" value="NZ_WIAO01000053.1"/>
</dbReference>
<dbReference type="EMBL" id="WIAO01000053">
    <property type="protein sequence ID" value="MQM28687.1"/>
    <property type="molecule type" value="Genomic_DNA"/>
</dbReference>
<evidence type="ECO:0000313" key="1">
    <source>
        <dbReference type="EMBL" id="MQM28687.1"/>
    </source>
</evidence>
<dbReference type="Proteomes" id="UP000477750">
    <property type="component" value="Unassembled WGS sequence"/>
</dbReference>
<name>A0A6L5GG53_9ACTN</name>
<gene>
    <name evidence="1" type="ORF">GFD30_24455</name>
</gene>
<reference evidence="1 2" key="1">
    <citation type="submission" date="2019-10" db="EMBL/GenBank/DDBJ databases">
        <title>Glycomyces albidus sp. nov., a novel actinomycete isolated from rhizosphere soil of wheat (Triticum aestivum L.).</title>
        <authorList>
            <person name="Qian L."/>
        </authorList>
    </citation>
    <scope>NUCLEOTIDE SEQUENCE [LARGE SCALE GENOMIC DNA]</scope>
    <source>
        <strain evidence="1 2">NEAU-7082</strain>
    </source>
</reference>
<comment type="caution">
    <text evidence="1">The sequence shown here is derived from an EMBL/GenBank/DDBJ whole genome shotgun (WGS) entry which is preliminary data.</text>
</comment>
<evidence type="ECO:0008006" key="3">
    <source>
        <dbReference type="Google" id="ProtNLM"/>
    </source>
</evidence>
<evidence type="ECO:0000313" key="2">
    <source>
        <dbReference type="Proteomes" id="UP000477750"/>
    </source>
</evidence>
<proteinExistence type="predicted"/>
<accession>A0A6L5GG53</accession>
<dbReference type="AlphaFoldDB" id="A0A6L5GG53"/>
<organism evidence="1 2">
    <name type="scientific">Glycomyces albidus</name>
    <dbReference type="NCBI Taxonomy" id="2656774"/>
    <lineage>
        <taxon>Bacteria</taxon>
        <taxon>Bacillati</taxon>
        <taxon>Actinomycetota</taxon>
        <taxon>Actinomycetes</taxon>
        <taxon>Glycomycetales</taxon>
        <taxon>Glycomycetaceae</taxon>
        <taxon>Glycomyces</taxon>
    </lineage>
</organism>